<dbReference type="Gene3D" id="2.60.40.640">
    <property type="match status" value="1"/>
</dbReference>
<evidence type="ECO:0000313" key="3">
    <source>
        <dbReference type="Proteomes" id="UP000192257"/>
    </source>
</evidence>
<feature type="region of interest" description="Disordered" evidence="1">
    <location>
        <begin position="215"/>
        <end position="240"/>
    </location>
</feature>
<dbReference type="VEuPathDB" id="TriTrypDB:TM35_000063670"/>
<dbReference type="InterPro" id="IPR014756">
    <property type="entry name" value="Ig_E-set"/>
</dbReference>
<accession>A0A1X0P376</accession>
<dbReference type="OrthoDB" id="2333384at2759"/>
<dbReference type="GeneID" id="39983184"/>
<gene>
    <name evidence="2" type="ORF">TM35_000063670</name>
</gene>
<organism evidence="2 3">
    <name type="scientific">Trypanosoma theileri</name>
    <dbReference type="NCBI Taxonomy" id="67003"/>
    <lineage>
        <taxon>Eukaryota</taxon>
        <taxon>Discoba</taxon>
        <taxon>Euglenozoa</taxon>
        <taxon>Kinetoplastea</taxon>
        <taxon>Metakinetoplastina</taxon>
        <taxon>Trypanosomatida</taxon>
        <taxon>Trypanosomatidae</taxon>
        <taxon>Trypanosoma</taxon>
    </lineage>
</organism>
<dbReference type="RefSeq" id="XP_028885428.1">
    <property type="nucleotide sequence ID" value="XM_029023404.1"/>
</dbReference>
<feature type="compositionally biased region" description="Basic and acidic residues" evidence="1">
    <location>
        <begin position="302"/>
        <end position="324"/>
    </location>
</feature>
<dbReference type="PANTHER" id="PTHR11188:SF17">
    <property type="entry name" value="FI21816P1"/>
    <property type="match status" value="1"/>
</dbReference>
<dbReference type="AlphaFoldDB" id="A0A1X0P376"/>
<sequence length="718" mass="82006">MDFRRHSGHLESFRVLLKHLHYYPGDTLRGIIEIIVNDPIKYSLLEAVITSEEKTRFGTTIGWRFDSETRVTKYYKRRVIVAGNPPPGEALIYSERNSSENWSDADGSTVDTGEGGSSMVTVGLMPGTYTFPFSVVLPDILPPSYEDHRGSGFSKLTYCLKTKLYSGSRVRGKDRTYFTLRMLPVNPLQWIAVHRKVDPRVRSSSIELLACEESMSLREGKEESENNDDENNDENQVSSGSKSYLIDHQFSLYNEAEINDTAENEEDNINEDDASQTPFPNSYGVAAHESENKEKKKKEKEKKKDDKKERKREKEERKKREKMEKKKNKNSKGMEQWEDSANLTAEHNGGGNNGNNVKVDNNEDDEFTNGDIHSNQSEGRIDEMSNENASQENGENIPPDGEDFQTREERLFREQQEEERRQREQELQGQQDDNMDELIYVDPAYSDGEMWAYKLDVPIVSIFKRGIVSVSLAIHSIICVRGQPVTFRAVIDNSRGLSSITKVVFLLVNRVRMSSKAESCEYRTVLREKVMRDHACREHRFGIPESQLVLPNNTPLTLITKGYACRTFLEVKISCVYGFRTQTGTARAEIAVVDGFDIQGKSRRVKKWTNFYRGREMTKESQPYPDVISPFVTNGEMVVVSDDLERLNASLPRTSISRFSVDNDKKDSSQVTAEAPKRQPLFDYDHVVYRPRSTPGAAGSSINPFRRSGWDTRVDLED</sequence>
<dbReference type="EMBL" id="NBCO01000006">
    <property type="protein sequence ID" value="ORC91362.1"/>
    <property type="molecule type" value="Genomic_DNA"/>
</dbReference>
<keyword evidence="3" id="KW-1185">Reference proteome</keyword>
<evidence type="ECO:0000256" key="1">
    <source>
        <dbReference type="SAM" id="MobiDB-lite"/>
    </source>
</evidence>
<feature type="compositionally biased region" description="Basic and acidic residues" evidence="1">
    <location>
        <begin position="404"/>
        <end position="426"/>
    </location>
</feature>
<name>A0A1X0P376_9TRYP</name>
<proteinExistence type="predicted"/>
<dbReference type="GO" id="GO:0005737">
    <property type="term" value="C:cytoplasm"/>
    <property type="evidence" value="ECO:0007669"/>
    <property type="project" value="TreeGrafter"/>
</dbReference>
<dbReference type="Proteomes" id="UP000192257">
    <property type="component" value="Unassembled WGS sequence"/>
</dbReference>
<dbReference type="InterPro" id="IPR050357">
    <property type="entry name" value="Arrestin_domain-protein"/>
</dbReference>
<feature type="compositionally biased region" description="Basic and acidic residues" evidence="1">
    <location>
        <begin position="215"/>
        <end position="224"/>
    </location>
</feature>
<feature type="region of interest" description="Disordered" evidence="1">
    <location>
        <begin position="268"/>
        <end position="435"/>
    </location>
</feature>
<dbReference type="GO" id="GO:0015031">
    <property type="term" value="P:protein transport"/>
    <property type="evidence" value="ECO:0007669"/>
    <property type="project" value="TreeGrafter"/>
</dbReference>
<dbReference type="InterPro" id="IPR014752">
    <property type="entry name" value="Arrestin-like_C"/>
</dbReference>
<comment type="caution">
    <text evidence="2">The sequence shown here is derived from an EMBL/GenBank/DDBJ whole genome shotgun (WGS) entry which is preliminary data.</text>
</comment>
<evidence type="ECO:0000313" key="2">
    <source>
        <dbReference type="EMBL" id="ORC91362.1"/>
    </source>
</evidence>
<reference evidence="2 3" key="1">
    <citation type="submission" date="2017-03" db="EMBL/GenBank/DDBJ databases">
        <title>An alternative strategy for trypanosome survival in the mammalian bloodstream revealed through genome and transcriptome analysis of the ubiquitous bovine parasite Trypanosoma (Megatrypanum) theileri.</title>
        <authorList>
            <person name="Kelly S."/>
            <person name="Ivens A."/>
            <person name="Mott A."/>
            <person name="O'Neill E."/>
            <person name="Emms D."/>
            <person name="Macleod O."/>
            <person name="Voorheis P."/>
            <person name="Matthews J."/>
            <person name="Matthews K."/>
            <person name="Carrington M."/>
        </authorList>
    </citation>
    <scope>NUCLEOTIDE SEQUENCE [LARGE SCALE GENOMIC DNA]</scope>
    <source>
        <strain evidence="2">Edinburgh</strain>
    </source>
</reference>
<protein>
    <recommendedName>
        <fullName evidence="4">Arrestin-like N-terminal domain-containing protein</fullName>
    </recommendedName>
</protein>
<dbReference type="SUPFAM" id="SSF81296">
    <property type="entry name" value="E set domains"/>
    <property type="match status" value="1"/>
</dbReference>
<evidence type="ECO:0008006" key="4">
    <source>
        <dbReference type="Google" id="ProtNLM"/>
    </source>
</evidence>
<dbReference type="PANTHER" id="PTHR11188">
    <property type="entry name" value="ARRESTIN DOMAIN CONTAINING PROTEIN"/>
    <property type="match status" value="1"/>
</dbReference>